<dbReference type="Pfam" id="PF00405">
    <property type="entry name" value="Transferrin"/>
    <property type="match status" value="1"/>
</dbReference>
<keyword evidence="1" id="KW-0677">Repeat</keyword>
<dbReference type="EMBL" id="NCKV01000536">
    <property type="protein sequence ID" value="RWS30355.1"/>
    <property type="molecule type" value="Genomic_DNA"/>
</dbReference>
<feature type="domain" description="Transferrin-like" evidence="2">
    <location>
        <begin position="1"/>
        <end position="242"/>
    </location>
</feature>
<proteinExistence type="predicted"/>
<dbReference type="PANTHER" id="PTHR11485">
    <property type="entry name" value="TRANSFERRIN"/>
    <property type="match status" value="1"/>
</dbReference>
<dbReference type="SUPFAM" id="SSF53850">
    <property type="entry name" value="Periplasmic binding protein-like II"/>
    <property type="match status" value="1"/>
</dbReference>
<evidence type="ECO:0000313" key="4">
    <source>
        <dbReference type="Proteomes" id="UP000288716"/>
    </source>
</evidence>
<gene>
    <name evidence="3" type="ORF">B4U80_02183</name>
</gene>
<protein>
    <submittedName>
        <fullName evidence="3">Transferrin-like protein</fullName>
    </submittedName>
</protein>
<dbReference type="PROSITE" id="PS51408">
    <property type="entry name" value="TRANSFERRIN_LIKE_4"/>
    <property type="match status" value="1"/>
</dbReference>
<dbReference type="GO" id="GO:0005886">
    <property type="term" value="C:plasma membrane"/>
    <property type="evidence" value="ECO:0007669"/>
    <property type="project" value="TreeGrafter"/>
</dbReference>
<dbReference type="InterPro" id="IPR018195">
    <property type="entry name" value="Transferrin_Fe_BS"/>
</dbReference>
<dbReference type="STRING" id="299467.A0A443SSD1"/>
<dbReference type="SMART" id="SM00094">
    <property type="entry name" value="TR_FER"/>
    <property type="match status" value="1"/>
</dbReference>
<dbReference type="OrthoDB" id="5914301at2759"/>
<dbReference type="AlphaFoldDB" id="A0A443SSD1"/>
<name>A0A443SSD1_9ACAR</name>
<evidence type="ECO:0000259" key="2">
    <source>
        <dbReference type="PROSITE" id="PS51408"/>
    </source>
</evidence>
<dbReference type="PRINTS" id="PR00422">
    <property type="entry name" value="TRANSFERRIN"/>
</dbReference>
<evidence type="ECO:0000313" key="3">
    <source>
        <dbReference type="EMBL" id="RWS30355.1"/>
    </source>
</evidence>
<organism evidence="3 4">
    <name type="scientific">Leptotrombidium deliense</name>
    <dbReference type="NCBI Taxonomy" id="299467"/>
    <lineage>
        <taxon>Eukaryota</taxon>
        <taxon>Metazoa</taxon>
        <taxon>Ecdysozoa</taxon>
        <taxon>Arthropoda</taxon>
        <taxon>Chelicerata</taxon>
        <taxon>Arachnida</taxon>
        <taxon>Acari</taxon>
        <taxon>Acariformes</taxon>
        <taxon>Trombidiformes</taxon>
        <taxon>Prostigmata</taxon>
        <taxon>Anystina</taxon>
        <taxon>Parasitengona</taxon>
        <taxon>Trombiculoidea</taxon>
        <taxon>Trombiculidae</taxon>
        <taxon>Leptotrombidium</taxon>
    </lineage>
</organism>
<comment type="caution">
    <text evidence="3">The sequence shown here is derived from an EMBL/GenBank/DDBJ whole genome shotgun (WGS) entry which is preliminary data.</text>
</comment>
<evidence type="ECO:0000256" key="1">
    <source>
        <dbReference type="ARBA" id="ARBA00022737"/>
    </source>
</evidence>
<dbReference type="InterPro" id="IPR001156">
    <property type="entry name" value="Transferrin-like_dom"/>
</dbReference>
<dbReference type="CDD" id="cd13529">
    <property type="entry name" value="PBP2_transferrin"/>
    <property type="match status" value="1"/>
</dbReference>
<dbReference type="GO" id="GO:0005615">
    <property type="term" value="C:extracellular space"/>
    <property type="evidence" value="ECO:0007669"/>
    <property type="project" value="TreeGrafter"/>
</dbReference>
<dbReference type="Gene3D" id="3.40.190.10">
    <property type="entry name" value="Periplasmic binding protein-like II"/>
    <property type="match status" value="1"/>
</dbReference>
<accession>A0A443SSD1</accession>
<dbReference type="PANTHER" id="PTHR11485:SF57">
    <property type="entry name" value="TRANSFERRIN"/>
    <property type="match status" value="1"/>
</dbReference>
<dbReference type="PROSITE" id="PS00206">
    <property type="entry name" value="TRANSFERRIN_LIKE_2"/>
    <property type="match status" value="1"/>
</dbReference>
<reference evidence="3 4" key="1">
    <citation type="journal article" date="2018" name="Gigascience">
        <title>Genomes of trombidid mites reveal novel predicted allergens and laterally-transferred genes associated with secondary metabolism.</title>
        <authorList>
            <person name="Dong X."/>
            <person name="Chaisiri K."/>
            <person name="Xia D."/>
            <person name="Armstrong S.D."/>
            <person name="Fang Y."/>
            <person name="Donnelly M.J."/>
            <person name="Kadowaki T."/>
            <person name="McGarry J.W."/>
            <person name="Darby A.C."/>
            <person name="Makepeace B.L."/>
        </authorList>
    </citation>
    <scope>NUCLEOTIDE SEQUENCE [LARGE SCALE GENOMIC DNA]</scope>
    <source>
        <strain evidence="3">UoL-UT</strain>
    </source>
</reference>
<keyword evidence="4" id="KW-1185">Reference proteome</keyword>
<dbReference type="GO" id="GO:0006826">
    <property type="term" value="P:iron ion transport"/>
    <property type="evidence" value="ECO:0007669"/>
    <property type="project" value="TreeGrafter"/>
</dbReference>
<dbReference type="Proteomes" id="UP000288716">
    <property type="component" value="Unassembled WGS sequence"/>
</dbReference>
<sequence>MYLITRDEADVISVEPEDLYLAGRLYNLEPFAMEVINEKPYRKKAAVLIPRNSQISTLTDLAGKKSCHAGVATSVGWNIPIGFLLAANIMPPDCKGELFSAEKFFSSSCAAGRWSTDPVVDSLLKKRHPKLCELCKKPSSCSSTDEYSGYVGAIKCLIDGSGDVAFTTIDDAVKFFRDNPQYHKSDYQFLCVDGYREAVSSEACTWASVPTNAFVTRRGKSEYAVYMLYVLHPSLSSSSESN</sequence>
<dbReference type="GO" id="GO:0005769">
    <property type="term" value="C:early endosome"/>
    <property type="evidence" value="ECO:0007669"/>
    <property type="project" value="TreeGrafter"/>
</dbReference>
<dbReference type="GO" id="GO:0055037">
    <property type="term" value="C:recycling endosome"/>
    <property type="evidence" value="ECO:0007669"/>
    <property type="project" value="TreeGrafter"/>
</dbReference>
<dbReference type="VEuPathDB" id="VectorBase:LDEU001685"/>